<name>A0A8S0G2T3_ECOLX</name>
<dbReference type="PRINTS" id="PR00146">
    <property type="entry name" value="DHPICSNTHASE"/>
</dbReference>
<evidence type="ECO:0000256" key="1">
    <source>
        <dbReference type="ARBA" id="ARBA00023239"/>
    </source>
</evidence>
<organism evidence="3 4">
    <name type="scientific">Escherichia coli</name>
    <dbReference type="NCBI Taxonomy" id="562"/>
    <lineage>
        <taxon>Bacteria</taxon>
        <taxon>Pseudomonadati</taxon>
        <taxon>Pseudomonadota</taxon>
        <taxon>Gammaproteobacteria</taxon>
        <taxon>Enterobacterales</taxon>
        <taxon>Enterobacteriaceae</taxon>
        <taxon>Escherichia</taxon>
    </lineage>
</organism>
<dbReference type="SUPFAM" id="SSF51569">
    <property type="entry name" value="Aldolase"/>
    <property type="match status" value="1"/>
</dbReference>
<dbReference type="InterPro" id="IPR020624">
    <property type="entry name" value="Schiff_base-form_aldolases_CS"/>
</dbReference>
<dbReference type="Pfam" id="PF00701">
    <property type="entry name" value="DHDPS"/>
    <property type="match status" value="1"/>
</dbReference>
<evidence type="ECO:0000313" key="4">
    <source>
        <dbReference type="Proteomes" id="UP000467488"/>
    </source>
</evidence>
<dbReference type="InterPro" id="IPR013785">
    <property type="entry name" value="Aldolase_TIM"/>
</dbReference>
<sequence>MKKFSGIIPPVSSTFHRDGTLDKKAMREVADFLINKGVDGLFYLGTGGEFSQMNTAQRMALAEEAVTIVDGRVPVLIGVGSPSTDEAVKLAQHAQAYGARRWYRRHQPLLLESRTTKS</sequence>
<gene>
    <name evidence="3" type="ORF">EIMP300_84920</name>
</gene>
<evidence type="ECO:0008006" key="5">
    <source>
        <dbReference type="Google" id="ProtNLM"/>
    </source>
</evidence>
<dbReference type="InterPro" id="IPR002220">
    <property type="entry name" value="DapA-like"/>
</dbReference>
<accession>A0A8S0G2T3</accession>
<keyword evidence="1" id="KW-0456">Lyase</keyword>
<reference evidence="3 4" key="1">
    <citation type="submission" date="2020-01" db="EMBL/GenBank/DDBJ databases">
        <title>Dynamics of blaIMP-6 dissemination in carbapenem resistant Enterobacteriacea isolated from regional surveillance in Osaka, Japan.</title>
        <authorList>
            <person name="Abe R."/>
            <person name="Akeda Y."/>
            <person name="Sugawara Y."/>
            <person name="Yamamoto N."/>
            <person name="Tomono K."/>
            <person name="Takeuchi D."/>
            <person name="Kawahara R."/>
            <person name="Hamada S."/>
        </authorList>
    </citation>
    <scope>NUCLEOTIDE SEQUENCE [LARGE SCALE GENOMIC DNA]</scope>
    <source>
        <strain evidence="3 4">E300</strain>
    </source>
</reference>
<dbReference type="Gene3D" id="3.20.20.70">
    <property type="entry name" value="Aldolase class I"/>
    <property type="match status" value="1"/>
</dbReference>
<dbReference type="GO" id="GO:0005829">
    <property type="term" value="C:cytosol"/>
    <property type="evidence" value="ECO:0007669"/>
    <property type="project" value="TreeGrafter"/>
</dbReference>
<dbReference type="PROSITE" id="PS00665">
    <property type="entry name" value="DHDPS_1"/>
    <property type="match status" value="1"/>
</dbReference>
<evidence type="ECO:0000313" key="3">
    <source>
        <dbReference type="EMBL" id="BBU87092.1"/>
    </source>
</evidence>
<dbReference type="PANTHER" id="PTHR42849:SF1">
    <property type="entry name" value="N-ACETYLNEURAMINATE LYASE"/>
    <property type="match status" value="1"/>
</dbReference>
<keyword evidence="2" id="KW-0704">Schiff base</keyword>
<dbReference type="GO" id="GO:0019262">
    <property type="term" value="P:N-acetylneuraminate catabolic process"/>
    <property type="evidence" value="ECO:0007669"/>
    <property type="project" value="TreeGrafter"/>
</dbReference>
<dbReference type="AlphaFoldDB" id="A0A8S0G2T3"/>
<dbReference type="GO" id="GO:0008747">
    <property type="term" value="F:N-acetylneuraminate lyase activity"/>
    <property type="evidence" value="ECO:0007669"/>
    <property type="project" value="TreeGrafter"/>
</dbReference>
<dbReference type="CDD" id="cd00408">
    <property type="entry name" value="DHDPS-like"/>
    <property type="match status" value="1"/>
</dbReference>
<dbReference type="PANTHER" id="PTHR42849">
    <property type="entry name" value="N-ACETYLNEURAMINATE LYASE"/>
    <property type="match status" value="1"/>
</dbReference>
<dbReference type="EMBL" id="AP022360">
    <property type="protein sequence ID" value="BBU87092.1"/>
    <property type="molecule type" value="Genomic_DNA"/>
</dbReference>
<proteinExistence type="predicted"/>
<evidence type="ECO:0000256" key="2">
    <source>
        <dbReference type="ARBA" id="ARBA00023270"/>
    </source>
</evidence>
<protein>
    <recommendedName>
        <fullName evidence="5">Dihydrodipicolinate synthase</fullName>
    </recommendedName>
</protein>
<dbReference type="Proteomes" id="UP000467488">
    <property type="component" value="Chromosome"/>
</dbReference>